<dbReference type="EMBL" id="FNVT01000038">
    <property type="protein sequence ID" value="SEH03540.1"/>
    <property type="molecule type" value="Genomic_DNA"/>
</dbReference>
<reference evidence="2 3" key="1">
    <citation type="submission" date="2016-10" db="EMBL/GenBank/DDBJ databases">
        <authorList>
            <person name="de Groot N.N."/>
        </authorList>
    </citation>
    <scope>NUCLEOTIDE SEQUENCE [LARGE SCALE GENOMIC DNA]</scope>
    <source>
        <strain evidence="2 3">CGMCC 4.7037</strain>
    </source>
</reference>
<evidence type="ECO:0000313" key="3">
    <source>
        <dbReference type="Proteomes" id="UP000236732"/>
    </source>
</evidence>
<keyword evidence="1" id="KW-0732">Signal</keyword>
<dbReference type="AlphaFoldDB" id="A0A1H6F075"/>
<dbReference type="Proteomes" id="UP000236732">
    <property type="component" value="Unassembled WGS sequence"/>
</dbReference>
<dbReference type="RefSeq" id="WP_103964512.1">
    <property type="nucleotide sequence ID" value="NZ_FNVT01000038.1"/>
</dbReference>
<protein>
    <recommendedName>
        <fullName evidence="4">Secreted protein</fullName>
    </recommendedName>
</protein>
<evidence type="ECO:0000256" key="1">
    <source>
        <dbReference type="SAM" id="SignalP"/>
    </source>
</evidence>
<name>A0A1H6F075_9ACTN</name>
<evidence type="ECO:0000313" key="2">
    <source>
        <dbReference type="EMBL" id="SEH03540.1"/>
    </source>
</evidence>
<keyword evidence="3" id="KW-1185">Reference proteome</keyword>
<accession>A0A1H6F075</accession>
<sequence>MRGAKRLSILSAITIGAGALLGVPAAAADEIPAEVAVTSSEVDSISAKETTTVGTTGTGVPAIKCRAYTTTKTAKNNFGSTMFKFHQKVTWCYNGKKITSASSKAWADSLAAGWNYKGLQSTETSGGAGKSSYTAWRQGKFCLVVPGTGERCISEKRPWIEQKVTKTGGHSSSTGM</sequence>
<organism evidence="2 3">
    <name type="scientific">Nonomuraea solani</name>
    <dbReference type="NCBI Taxonomy" id="1144553"/>
    <lineage>
        <taxon>Bacteria</taxon>
        <taxon>Bacillati</taxon>
        <taxon>Actinomycetota</taxon>
        <taxon>Actinomycetes</taxon>
        <taxon>Streptosporangiales</taxon>
        <taxon>Streptosporangiaceae</taxon>
        <taxon>Nonomuraea</taxon>
    </lineage>
</organism>
<gene>
    <name evidence="2" type="ORF">SAMN05444920_13843</name>
</gene>
<feature type="chain" id="PRO_5039148750" description="Secreted protein" evidence="1">
    <location>
        <begin position="28"/>
        <end position="176"/>
    </location>
</feature>
<proteinExistence type="predicted"/>
<feature type="signal peptide" evidence="1">
    <location>
        <begin position="1"/>
        <end position="27"/>
    </location>
</feature>
<evidence type="ECO:0008006" key="4">
    <source>
        <dbReference type="Google" id="ProtNLM"/>
    </source>
</evidence>
<dbReference type="OrthoDB" id="4828282at2"/>